<dbReference type="EMBL" id="AUZZ01000178">
    <property type="protein sequence ID" value="EQD68905.1"/>
    <property type="molecule type" value="Genomic_DNA"/>
</dbReference>
<sequence>MFVANWQSDTVSVISDTNNTVVATVRAGGMPDDVAFDGGNGLVYVANSNQGTVSIILPSASAERAYPVGFTEAGLPSGTNWSVTLGGSTLSSTTPMITFKEPNGSYPFSLGSPGYRPAPESGTLMVNGAPVGQSVTFTRVTYTVTFSESSLPSGLTWSVTVNRVPKSRATDGGTDRLTWAGLANGTYNYSIADIPGWHQGTRFLHRPGAGQRNRRQRTEAGLRAGHVHGDVHGVGTPGRGQTWSVTLNGVPQSV</sequence>
<accession>T1CKQ9</accession>
<proteinExistence type="predicted"/>
<name>T1CKQ9_9ZZZZ</name>
<evidence type="ECO:0000313" key="1">
    <source>
        <dbReference type="EMBL" id="EQD68905.1"/>
    </source>
</evidence>
<protein>
    <submittedName>
        <fullName evidence="1">Uncharacterized protein</fullName>
    </submittedName>
</protein>
<comment type="caution">
    <text evidence="1">The sequence shown here is derived from an EMBL/GenBank/DDBJ whole genome shotgun (WGS) entry which is preliminary data.</text>
</comment>
<dbReference type="InterPro" id="IPR011045">
    <property type="entry name" value="N2O_reductase_N"/>
</dbReference>
<dbReference type="InterPro" id="IPR011964">
    <property type="entry name" value="YVTN_b-propeller_repeat"/>
</dbReference>
<feature type="non-terminal residue" evidence="1">
    <location>
        <position position="254"/>
    </location>
</feature>
<dbReference type="Gene3D" id="2.130.10.10">
    <property type="entry name" value="YVTN repeat-like/Quinoprotein amine dehydrogenase"/>
    <property type="match status" value="1"/>
</dbReference>
<dbReference type="AlphaFoldDB" id="T1CKQ9"/>
<reference evidence="1" key="2">
    <citation type="journal article" date="2014" name="ISME J.">
        <title>Microbial stratification in low pH oxic and suboxic macroscopic growths along an acid mine drainage.</title>
        <authorList>
            <person name="Mendez-Garcia C."/>
            <person name="Mesa V."/>
            <person name="Sprenger R.R."/>
            <person name="Richter M."/>
            <person name="Diez M.S."/>
            <person name="Solano J."/>
            <person name="Bargiela R."/>
            <person name="Golyshina O.V."/>
            <person name="Manteca A."/>
            <person name="Ramos J.L."/>
            <person name="Gallego J.R."/>
            <person name="Llorente I."/>
            <person name="Martins Dos Santos V.A."/>
            <person name="Jensen O.N."/>
            <person name="Pelaez A.I."/>
            <person name="Sanchez J."/>
            <person name="Ferrer M."/>
        </authorList>
    </citation>
    <scope>NUCLEOTIDE SEQUENCE</scope>
</reference>
<reference evidence="1" key="1">
    <citation type="submission" date="2013-08" db="EMBL/GenBank/DDBJ databases">
        <authorList>
            <person name="Mendez C."/>
            <person name="Richter M."/>
            <person name="Ferrer M."/>
            <person name="Sanchez J."/>
        </authorList>
    </citation>
    <scope>NUCLEOTIDE SEQUENCE</scope>
</reference>
<dbReference type="SUPFAM" id="SSF50974">
    <property type="entry name" value="Nitrous oxide reductase, N-terminal domain"/>
    <property type="match status" value="1"/>
</dbReference>
<dbReference type="NCBIfam" id="TIGR02276">
    <property type="entry name" value="beta_rpt_yvtn"/>
    <property type="match status" value="1"/>
</dbReference>
<organism evidence="1">
    <name type="scientific">mine drainage metagenome</name>
    <dbReference type="NCBI Taxonomy" id="410659"/>
    <lineage>
        <taxon>unclassified sequences</taxon>
        <taxon>metagenomes</taxon>
        <taxon>ecological metagenomes</taxon>
    </lineage>
</organism>
<gene>
    <name evidence="1" type="ORF">B2A_00249</name>
</gene>
<dbReference type="InterPro" id="IPR015943">
    <property type="entry name" value="WD40/YVTN_repeat-like_dom_sf"/>
</dbReference>